<comment type="subcellular location">
    <subcellularLocation>
        <location evidence="1">Cell membrane</location>
        <topology evidence="1">Multi-pass membrane protein</topology>
    </subcellularLocation>
</comment>
<feature type="transmembrane region" description="Helical" evidence="7">
    <location>
        <begin position="604"/>
        <end position="623"/>
    </location>
</feature>
<keyword evidence="2" id="KW-1003">Cell membrane</keyword>
<dbReference type="InterPro" id="IPR004869">
    <property type="entry name" value="MMPL_dom"/>
</dbReference>
<keyword evidence="3 7" id="KW-0812">Transmembrane</keyword>
<dbReference type="InterPro" id="IPR000731">
    <property type="entry name" value="SSD"/>
</dbReference>
<evidence type="ECO:0000256" key="2">
    <source>
        <dbReference type="ARBA" id="ARBA00022475"/>
    </source>
</evidence>
<dbReference type="AlphaFoldDB" id="A0A369A6S6"/>
<evidence type="ECO:0000256" key="3">
    <source>
        <dbReference type="ARBA" id="ARBA00022692"/>
    </source>
</evidence>
<feature type="transmembrane region" description="Helical" evidence="7">
    <location>
        <begin position="699"/>
        <end position="723"/>
    </location>
</feature>
<dbReference type="InterPro" id="IPR050545">
    <property type="entry name" value="Mycobact_MmpL"/>
</dbReference>
<dbReference type="PANTHER" id="PTHR33406:SF12">
    <property type="entry name" value="BLR2997 PROTEIN"/>
    <property type="match status" value="1"/>
</dbReference>
<reference evidence="9 10" key="1">
    <citation type="submission" date="2018-07" db="EMBL/GenBank/DDBJ databases">
        <title>Genomic Encyclopedia of Type Strains, Phase IV (KMG-IV): sequencing the most valuable type-strain genomes for metagenomic binning, comparative biology and taxonomic classification.</title>
        <authorList>
            <person name="Goeker M."/>
        </authorList>
    </citation>
    <scope>NUCLEOTIDE SEQUENCE [LARGE SCALE GENOMIC DNA]</scope>
    <source>
        <strain evidence="9 10">DSM 21410</strain>
    </source>
</reference>
<feature type="transmembrane region" description="Helical" evidence="7">
    <location>
        <begin position="242"/>
        <end position="262"/>
    </location>
</feature>
<sequence length="801" mass="90078">MWDRLAVWIIRQPMAMILLLAASLSFAIFRADEVRMSYQFSRLLPVNDSVHIRYEWFKKNFAQVSNTVILAVETTSPEDQRFLDHWLSLADSLRQVSGVAEVITFSNALELKKDVSNAKFQFKPVFEGKPSMSRWVSILNDSLPFYRGIFVNEDGSAVLAYVQIDTQSLYNERIITIIGEIQQMLNTFEASTGLEVKISGIPYLRMGNVAQLKKEIYQFVLLATGVTALLFFLFLRNLKATLISLFVVGTGVIWSLALMSIFDFEITLLTSLIPPLVIVIGIPNCIFLINKFHYEYKNHKNRILALQRTIAKIGNAIFFSNLTTAFGFFALAFTRSSTLVEFGLVASLSILAVFVHSIVIITLYYLYAPAPKERHIKHFDRRWLGGWIRIIQHAVFNKRPLIYGIGAVVILTSIAGMLKMETSGRITDDLNKNSKTYQDLKFIEEKSGGVEPLEIIIDTKKNLSARRLNTIKTLAAIQDSLKAIGIERSMSLADLSKFATQAYYFGDPAAYRTPTTQESRFMSRFLKGSFDQSNVLMRSLNDESGRFLRIHTLVRDLNTLEMMALRNQIEAILDQVMEDTGFTGFVTGASVLFLEGTRYLVRNLIQSLGIAILLISMLMFYLFRSWKMVLISLVTNFIPLLFTAGFMGFAGIPLKPSTLLVFGIAFGISVDDTIHFLAKYRQDLQKTDWDIPLSIQMAINETGVSMFYTSVILFSGFIIFTFSGFGGTVALGLLVSLTLLVAMLTNLFLLPAFALSLHRILADEDFDNPPIQVVDPDDAPDSELIETSEDNKAGSSDQFGK</sequence>
<feature type="transmembrane region" description="Helical" evidence="7">
    <location>
        <begin position="729"/>
        <end position="750"/>
    </location>
</feature>
<dbReference type="PROSITE" id="PS50156">
    <property type="entry name" value="SSD"/>
    <property type="match status" value="2"/>
</dbReference>
<dbReference type="Gene3D" id="1.20.1640.10">
    <property type="entry name" value="Multidrug efflux transporter AcrB transmembrane domain"/>
    <property type="match status" value="2"/>
</dbReference>
<feature type="transmembrane region" description="Helical" evidence="7">
    <location>
        <begin position="268"/>
        <end position="289"/>
    </location>
</feature>
<dbReference type="PANTHER" id="PTHR33406">
    <property type="entry name" value="MEMBRANE PROTEIN MJ1562-RELATED"/>
    <property type="match status" value="1"/>
</dbReference>
<dbReference type="RefSeq" id="WP_037358007.1">
    <property type="nucleotide sequence ID" value="NZ_BHZF01000001.1"/>
</dbReference>
<keyword evidence="4 7" id="KW-1133">Transmembrane helix</keyword>
<evidence type="ECO:0000256" key="4">
    <source>
        <dbReference type="ARBA" id="ARBA00022989"/>
    </source>
</evidence>
<feature type="transmembrane region" description="Helical" evidence="7">
    <location>
        <begin position="401"/>
        <end position="418"/>
    </location>
</feature>
<organism evidence="9 10">
    <name type="scientific">Schleiferia thermophila</name>
    <dbReference type="NCBI Taxonomy" id="884107"/>
    <lineage>
        <taxon>Bacteria</taxon>
        <taxon>Pseudomonadati</taxon>
        <taxon>Bacteroidota</taxon>
        <taxon>Flavobacteriia</taxon>
        <taxon>Flavobacteriales</taxon>
        <taxon>Schleiferiaceae</taxon>
        <taxon>Schleiferia</taxon>
    </lineage>
</organism>
<dbReference type="EMBL" id="QPJS01000001">
    <property type="protein sequence ID" value="RCX05052.1"/>
    <property type="molecule type" value="Genomic_DNA"/>
</dbReference>
<dbReference type="Pfam" id="PF03176">
    <property type="entry name" value="MMPL"/>
    <property type="match status" value="2"/>
</dbReference>
<proteinExistence type="predicted"/>
<name>A0A369A6S6_9FLAO</name>
<accession>A0A369A6S6</accession>
<feature type="transmembrane region" description="Helical" evidence="7">
    <location>
        <begin position="216"/>
        <end position="235"/>
    </location>
</feature>
<dbReference type="Proteomes" id="UP000253517">
    <property type="component" value="Unassembled WGS sequence"/>
</dbReference>
<feature type="compositionally biased region" description="Acidic residues" evidence="6">
    <location>
        <begin position="775"/>
        <end position="788"/>
    </location>
</feature>
<feature type="transmembrane region" description="Helical" evidence="7">
    <location>
        <begin position="310"/>
        <end position="333"/>
    </location>
</feature>
<feature type="domain" description="SSD" evidence="8">
    <location>
        <begin position="242"/>
        <end position="367"/>
    </location>
</feature>
<evidence type="ECO:0000256" key="5">
    <source>
        <dbReference type="ARBA" id="ARBA00023136"/>
    </source>
</evidence>
<keyword evidence="10" id="KW-1185">Reference proteome</keyword>
<feature type="transmembrane region" description="Helical" evidence="7">
    <location>
        <begin position="630"/>
        <end position="652"/>
    </location>
</feature>
<gene>
    <name evidence="9" type="ORF">DES35_101332</name>
</gene>
<evidence type="ECO:0000259" key="8">
    <source>
        <dbReference type="PROSITE" id="PS50156"/>
    </source>
</evidence>
<dbReference type="SUPFAM" id="SSF82866">
    <property type="entry name" value="Multidrug efflux transporter AcrB transmembrane domain"/>
    <property type="match status" value="2"/>
</dbReference>
<evidence type="ECO:0000313" key="10">
    <source>
        <dbReference type="Proteomes" id="UP000253517"/>
    </source>
</evidence>
<evidence type="ECO:0000256" key="1">
    <source>
        <dbReference type="ARBA" id="ARBA00004651"/>
    </source>
</evidence>
<keyword evidence="5 7" id="KW-0472">Membrane</keyword>
<evidence type="ECO:0000256" key="6">
    <source>
        <dbReference type="SAM" id="MobiDB-lite"/>
    </source>
</evidence>
<comment type="caution">
    <text evidence="9">The sequence shown here is derived from an EMBL/GenBank/DDBJ whole genome shotgun (WGS) entry which is preliminary data.</text>
</comment>
<protein>
    <recommendedName>
        <fullName evidence="8">SSD domain-containing protein</fullName>
    </recommendedName>
</protein>
<evidence type="ECO:0000313" key="9">
    <source>
        <dbReference type="EMBL" id="RCX05052.1"/>
    </source>
</evidence>
<feature type="transmembrane region" description="Helical" evidence="7">
    <location>
        <begin position="345"/>
        <end position="367"/>
    </location>
</feature>
<feature type="domain" description="SSD" evidence="8">
    <location>
        <begin position="628"/>
        <end position="756"/>
    </location>
</feature>
<feature type="region of interest" description="Disordered" evidence="6">
    <location>
        <begin position="770"/>
        <end position="801"/>
    </location>
</feature>
<evidence type="ECO:0000256" key="7">
    <source>
        <dbReference type="SAM" id="Phobius"/>
    </source>
</evidence>
<dbReference type="GO" id="GO:0005886">
    <property type="term" value="C:plasma membrane"/>
    <property type="evidence" value="ECO:0007669"/>
    <property type="project" value="UniProtKB-SubCell"/>
</dbReference>